<dbReference type="EMBL" id="UOEV01000066">
    <property type="protein sequence ID" value="VAW32793.1"/>
    <property type="molecule type" value="Genomic_DNA"/>
</dbReference>
<dbReference type="AlphaFoldDB" id="A0A3B0UXE3"/>
<gene>
    <name evidence="2" type="ORF">MNBD_CPR01-263</name>
</gene>
<dbReference type="InterPro" id="IPR003795">
    <property type="entry name" value="DUF192"/>
</dbReference>
<dbReference type="PANTHER" id="PTHR37953">
    <property type="entry name" value="UPF0127 PROTEIN MJ1496"/>
    <property type="match status" value="1"/>
</dbReference>
<dbReference type="InterPro" id="IPR038695">
    <property type="entry name" value="Saro_0823-like_sf"/>
</dbReference>
<dbReference type="Pfam" id="PF02643">
    <property type="entry name" value="DUF192"/>
    <property type="match status" value="1"/>
</dbReference>
<proteinExistence type="predicted"/>
<keyword evidence="1" id="KW-0472">Membrane</keyword>
<feature type="transmembrane region" description="Helical" evidence="1">
    <location>
        <begin position="6"/>
        <end position="24"/>
    </location>
</feature>
<organism evidence="2">
    <name type="scientific">hydrothermal vent metagenome</name>
    <dbReference type="NCBI Taxonomy" id="652676"/>
    <lineage>
        <taxon>unclassified sequences</taxon>
        <taxon>metagenomes</taxon>
        <taxon>ecological metagenomes</taxon>
    </lineage>
</organism>
<name>A0A3B0UXE3_9ZZZZ</name>
<evidence type="ECO:0008006" key="3">
    <source>
        <dbReference type="Google" id="ProtNLM"/>
    </source>
</evidence>
<keyword evidence="1" id="KW-1133">Transmembrane helix</keyword>
<sequence>MYYRKNILYGAVLFILVLGSVVLYNNFYRTTKRIEPATAHAVAGSMRFEIATTTSAQERGLGGRINIPDNYGMLFVFTTSKKYGFWMKDMKVPIDIIWLSDKGVILGVEKSVSPKTYPYVFYPPKPVRYVLETRAGETIERGWSKGTIVQIPTL</sequence>
<evidence type="ECO:0000256" key="1">
    <source>
        <dbReference type="SAM" id="Phobius"/>
    </source>
</evidence>
<evidence type="ECO:0000313" key="2">
    <source>
        <dbReference type="EMBL" id="VAW32793.1"/>
    </source>
</evidence>
<accession>A0A3B0UXE3</accession>
<reference evidence="2" key="1">
    <citation type="submission" date="2018-06" db="EMBL/GenBank/DDBJ databases">
        <authorList>
            <person name="Zhirakovskaya E."/>
        </authorList>
    </citation>
    <scope>NUCLEOTIDE SEQUENCE</scope>
</reference>
<protein>
    <recommendedName>
        <fullName evidence="3">DUF192 domain-containing protein</fullName>
    </recommendedName>
</protein>
<dbReference type="PANTHER" id="PTHR37953:SF1">
    <property type="entry name" value="UPF0127 PROTEIN MJ1496"/>
    <property type="match status" value="1"/>
</dbReference>
<keyword evidence="1" id="KW-0812">Transmembrane</keyword>
<dbReference type="Gene3D" id="2.60.120.1140">
    <property type="entry name" value="Protein of unknown function DUF192"/>
    <property type="match status" value="1"/>
</dbReference>